<evidence type="ECO:0000256" key="1">
    <source>
        <dbReference type="ARBA" id="ARBA00004173"/>
    </source>
</evidence>
<evidence type="ECO:0000256" key="6">
    <source>
        <dbReference type="ARBA" id="ARBA00035191"/>
    </source>
</evidence>
<dbReference type="InterPro" id="IPR007740">
    <property type="entry name" value="Ribosomal_mL49"/>
</dbReference>
<evidence type="ECO:0000313" key="8">
    <source>
        <dbReference type="EMBL" id="KAF2399998.1"/>
    </source>
</evidence>
<keyword evidence="3" id="KW-0689">Ribosomal protein</keyword>
<evidence type="ECO:0000256" key="7">
    <source>
        <dbReference type="SAM" id="MobiDB-lite"/>
    </source>
</evidence>
<accession>A0A6G1HVB7</accession>
<keyword evidence="5" id="KW-0687">Ribonucleoprotein</keyword>
<reference evidence="8" key="1">
    <citation type="journal article" date="2020" name="Stud. Mycol.">
        <title>101 Dothideomycetes genomes: a test case for predicting lifestyles and emergence of pathogens.</title>
        <authorList>
            <person name="Haridas S."/>
            <person name="Albert R."/>
            <person name="Binder M."/>
            <person name="Bloem J."/>
            <person name="Labutti K."/>
            <person name="Salamov A."/>
            <person name="Andreopoulos B."/>
            <person name="Baker S."/>
            <person name="Barry K."/>
            <person name="Bills G."/>
            <person name="Bluhm B."/>
            <person name="Cannon C."/>
            <person name="Castanera R."/>
            <person name="Culley D."/>
            <person name="Daum C."/>
            <person name="Ezra D."/>
            <person name="Gonzalez J."/>
            <person name="Henrissat B."/>
            <person name="Kuo A."/>
            <person name="Liang C."/>
            <person name="Lipzen A."/>
            <person name="Lutzoni F."/>
            <person name="Magnuson J."/>
            <person name="Mondo S."/>
            <person name="Nolan M."/>
            <person name="Ohm R."/>
            <person name="Pangilinan J."/>
            <person name="Park H.-J."/>
            <person name="Ramirez L."/>
            <person name="Alfaro M."/>
            <person name="Sun H."/>
            <person name="Tritt A."/>
            <person name="Yoshinaga Y."/>
            <person name="Zwiers L.-H."/>
            <person name="Turgeon B."/>
            <person name="Goodwin S."/>
            <person name="Spatafora J."/>
            <person name="Crous P."/>
            <person name="Grigoriev I."/>
        </authorList>
    </citation>
    <scope>NUCLEOTIDE SEQUENCE</scope>
    <source>
        <strain evidence="8">CBS 262.69</strain>
    </source>
</reference>
<feature type="region of interest" description="Disordered" evidence="7">
    <location>
        <begin position="32"/>
        <end position="58"/>
    </location>
</feature>
<gene>
    <name evidence="8" type="ORF">EJ06DRAFT_582581</name>
</gene>
<evidence type="ECO:0000256" key="2">
    <source>
        <dbReference type="ARBA" id="ARBA00005677"/>
    </source>
</evidence>
<dbReference type="PANTHER" id="PTHR13477">
    <property type="entry name" value="MITOCHONDRIAL 39S RIBOSOMAL PROTEIN L49"/>
    <property type="match status" value="1"/>
</dbReference>
<dbReference type="Proteomes" id="UP000799640">
    <property type="component" value="Unassembled WGS sequence"/>
</dbReference>
<keyword evidence="4" id="KW-0496">Mitochondrion</keyword>
<dbReference type="GO" id="GO:0005762">
    <property type="term" value="C:mitochondrial large ribosomal subunit"/>
    <property type="evidence" value="ECO:0007669"/>
    <property type="project" value="TreeGrafter"/>
</dbReference>
<evidence type="ECO:0000313" key="9">
    <source>
        <dbReference type="Proteomes" id="UP000799640"/>
    </source>
</evidence>
<comment type="subcellular location">
    <subcellularLocation>
        <location evidence="1">Mitochondrion</location>
    </subcellularLocation>
</comment>
<evidence type="ECO:0000256" key="3">
    <source>
        <dbReference type="ARBA" id="ARBA00022980"/>
    </source>
</evidence>
<proteinExistence type="inferred from homology"/>
<dbReference type="OrthoDB" id="19439at2759"/>
<name>A0A6G1HVB7_9PEZI</name>
<dbReference type="Pfam" id="PF05046">
    <property type="entry name" value="Img2"/>
    <property type="match status" value="1"/>
</dbReference>
<protein>
    <recommendedName>
        <fullName evidence="6">Large ribosomal subunit protein mL49</fullName>
    </recommendedName>
</protein>
<dbReference type="GO" id="GO:0003735">
    <property type="term" value="F:structural constituent of ribosome"/>
    <property type="evidence" value="ECO:0007669"/>
    <property type="project" value="InterPro"/>
</dbReference>
<dbReference type="PANTHER" id="PTHR13477:SF0">
    <property type="entry name" value="LARGE RIBOSOMAL SUBUNIT PROTEIN ML49"/>
    <property type="match status" value="1"/>
</dbReference>
<evidence type="ECO:0000256" key="5">
    <source>
        <dbReference type="ARBA" id="ARBA00023274"/>
    </source>
</evidence>
<sequence>MTLRYFITPFLRPSNGPCAVFRNFSTAARRTEAASAPTSTVASTPANPTPRQRSSQVTASQLPYFVGRSPSRQLPVYTDLKSGGTRKETRIRKITGDIRALRDDLADYLKTQKVRDADCVISSINQQIVVKGHLKLQISRFLEEKGF</sequence>
<evidence type="ECO:0000256" key="4">
    <source>
        <dbReference type="ARBA" id="ARBA00023128"/>
    </source>
</evidence>
<dbReference type="Gene3D" id="3.30.780.10">
    <property type="entry name" value="SUI1-like domain"/>
    <property type="match status" value="1"/>
</dbReference>
<dbReference type="GO" id="GO:0006412">
    <property type="term" value="P:translation"/>
    <property type="evidence" value="ECO:0007669"/>
    <property type="project" value="InterPro"/>
</dbReference>
<dbReference type="AlphaFoldDB" id="A0A6G1HVB7"/>
<keyword evidence="9" id="KW-1185">Reference proteome</keyword>
<dbReference type="EMBL" id="ML996696">
    <property type="protein sequence ID" value="KAF2399998.1"/>
    <property type="molecule type" value="Genomic_DNA"/>
</dbReference>
<feature type="compositionally biased region" description="Low complexity" evidence="7">
    <location>
        <begin position="32"/>
        <end position="50"/>
    </location>
</feature>
<comment type="similarity">
    <text evidence="2">Belongs to the mitochondrion-specific ribosomal protein mL49 family.</text>
</comment>
<organism evidence="8 9">
    <name type="scientific">Trichodelitschia bisporula</name>
    <dbReference type="NCBI Taxonomy" id="703511"/>
    <lineage>
        <taxon>Eukaryota</taxon>
        <taxon>Fungi</taxon>
        <taxon>Dikarya</taxon>
        <taxon>Ascomycota</taxon>
        <taxon>Pezizomycotina</taxon>
        <taxon>Dothideomycetes</taxon>
        <taxon>Dothideomycetes incertae sedis</taxon>
        <taxon>Phaeotrichales</taxon>
        <taxon>Phaeotrichaceae</taxon>
        <taxon>Trichodelitschia</taxon>
    </lineage>
</organism>